<keyword evidence="2" id="KW-1133">Transmembrane helix</keyword>
<gene>
    <name evidence="4" type="ORF">GWK15_25050</name>
    <name evidence="3" type="ORF">GXW75_22935</name>
</gene>
<feature type="transmembrane region" description="Helical" evidence="2">
    <location>
        <begin position="26"/>
        <end position="46"/>
    </location>
</feature>
<feature type="transmembrane region" description="Helical" evidence="2">
    <location>
        <begin position="421"/>
        <end position="441"/>
    </location>
</feature>
<keyword evidence="1" id="KW-0175">Coiled coil</keyword>
<evidence type="ECO:0008006" key="7">
    <source>
        <dbReference type="Google" id="ProtNLM"/>
    </source>
</evidence>
<evidence type="ECO:0000256" key="2">
    <source>
        <dbReference type="SAM" id="Phobius"/>
    </source>
</evidence>
<evidence type="ECO:0000313" key="5">
    <source>
        <dbReference type="Proteomes" id="UP000746741"/>
    </source>
</evidence>
<dbReference type="RefSeq" id="WP_168044265.1">
    <property type="nucleotide sequence ID" value="NZ_JAAEDK010000081.1"/>
</dbReference>
<evidence type="ECO:0000313" key="4">
    <source>
        <dbReference type="EMBL" id="NKE20247.1"/>
    </source>
</evidence>
<keyword evidence="2" id="KW-0472">Membrane</keyword>
<evidence type="ECO:0000313" key="3">
    <source>
        <dbReference type="EMBL" id="MBR0662128.1"/>
    </source>
</evidence>
<accession>A0A9X9WP68</accession>
<proteinExistence type="predicted"/>
<reference evidence="3" key="3">
    <citation type="journal article" date="2021" name="Syst. Appl. Microbiol.">
        <title>Roseomonas hellenica sp. nov., isolated from roots of wild-growing Alkanna tinctoria.</title>
        <authorList>
            <person name="Rat A."/>
            <person name="Naranjo H.D."/>
            <person name="Lebbe L."/>
            <person name="Cnockaert M."/>
            <person name="Krigas N."/>
            <person name="Grigoriadou K."/>
            <person name="Maloupa E."/>
            <person name="Willems A."/>
        </authorList>
    </citation>
    <scope>NUCLEOTIDE SEQUENCE</scope>
    <source>
        <strain evidence="3">LMG 31161</strain>
    </source>
</reference>
<dbReference type="Proteomes" id="UP001138708">
    <property type="component" value="Unassembled WGS sequence"/>
</dbReference>
<name>A0A9X9WP68_9PROT</name>
<comment type="caution">
    <text evidence="3">The sequence shown here is derived from an EMBL/GenBank/DDBJ whole genome shotgun (WGS) entry which is preliminary data.</text>
</comment>
<keyword evidence="5" id="KW-1185">Reference proteome</keyword>
<reference evidence="3" key="1">
    <citation type="submission" date="2020-01" db="EMBL/GenBank/DDBJ databases">
        <authorList>
            <person name="Rat A."/>
        </authorList>
    </citation>
    <scope>NUCLEOTIDE SEQUENCE</scope>
    <source>
        <strain evidence="3">LMG 31161</strain>
    </source>
</reference>
<dbReference type="PANTHER" id="PTHR32309">
    <property type="entry name" value="TYROSINE-PROTEIN KINASE"/>
    <property type="match status" value="1"/>
</dbReference>
<evidence type="ECO:0000313" key="6">
    <source>
        <dbReference type="Proteomes" id="UP001138708"/>
    </source>
</evidence>
<protein>
    <recommendedName>
        <fullName evidence="7">Polysaccharide chain length determinant N-terminal domain-containing protein</fullName>
    </recommendedName>
</protein>
<keyword evidence="2" id="KW-0812">Transmembrane</keyword>
<organism evidence="3 6">
    <name type="scientific">Neoroseomonas oryzicola</name>
    <dbReference type="NCBI Taxonomy" id="535904"/>
    <lineage>
        <taxon>Bacteria</taxon>
        <taxon>Pseudomonadati</taxon>
        <taxon>Pseudomonadota</taxon>
        <taxon>Alphaproteobacteria</taxon>
        <taxon>Acetobacterales</taxon>
        <taxon>Acetobacteraceae</taxon>
        <taxon>Neoroseomonas</taxon>
    </lineage>
</organism>
<dbReference type="Proteomes" id="UP000746741">
    <property type="component" value="Unassembled WGS sequence"/>
</dbReference>
<dbReference type="EMBL" id="JAAEDK010000081">
    <property type="protein sequence ID" value="MBR0662128.1"/>
    <property type="molecule type" value="Genomic_DNA"/>
</dbReference>
<dbReference type="PANTHER" id="PTHR32309:SF31">
    <property type="entry name" value="CAPSULAR EXOPOLYSACCHARIDE FAMILY"/>
    <property type="match status" value="1"/>
</dbReference>
<dbReference type="AlphaFoldDB" id="A0A9X9WP68"/>
<reference evidence="4 5" key="2">
    <citation type="submission" date="2020-02" db="EMBL/GenBank/DDBJ databases">
        <authorList>
            <person name="Sun Q."/>
            <person name="Inoue M."/>
        </authorList>
    </citation>
    <scope>NUCLEOTIDE SEQUENCE [LARGE SCALE GENOMIC DNA]</scope>
    <source>
        <strain evidence="4 5">KCTC 22478</strain>
    </source>
</reference>
<dbReference type="EMBL" id="JAAVUP010000025">
    <property type="protein sequence ID" value="NKE20247.1"/>
    <property type="molecule type" value="Genomic_DNA"/>
</dbReference>
<dbReference type="InterPro" id="IPR050445">
    <property type="entry name" value="Bact_polysacc_biosynth/exp"/>
</dbReference>
<sequence length="444" mass="48226">MDMHAIDQSMERIVSRSLSSAWRRKGVFLVVSLLAFSGMAIGILALRPSFEVATLLLAGQRGPEPVAGAAGAPPPVSTAALVQMALSDEVVGAALAQSDLSGSIPPALPAGRSRIDSLRETLFGSDGIRRTVPPAMADPVLPMLKRRISVRSEPNSNVIRIAFQDPDPVTAMLFANALAQAFMDRHLVLSSQAGAAEFFNRQRERFDEELRQASEALERFGSANGIYTVEQQRDMLLRRLNDLKAQMAANRVVIADKLGQRQALAEQLRRLAPVARSPYVSSLVDVLGGERPAGVPRTGDARSVTDRTSDPPLLLVRVYQESMVALFRLNADLAGAEGLREEQQLEHATLTADLARLSDLTQQFESLRRAVTQAGQNVEIYARRMVEEQISAELHAARFSALRVLERAGVATRPAFPNYPLVFAAAGVLSLLLGLVAALFWPRP</sequence>
<feature type="coiled-coil region" evidence="1">
    <location>
        <begin position="196"/>
        <end position="246"/>
    </location>
</feature>
<evidence type="ECO:0000256" key="1">
    <source>
        <dbReference type="SAM" id="Coils"/>
    </source>
</evidence>